<evidence type="ECO:0000256" key="5">
    <source>
        <dbReference type="SAM" id="MobiDB-lite"/>
    </source>
</evidence>
<dbReference type="Gene3D" id="1.20.120.350">
    <property type="entry name" value="Voltage-gated potassium channels. Chain C"/>
    <property type="match status" value="1"/>
</dbReference>
<dbReference type="AlphaFoldDB" id="A0AA36MM98"/>
<keyword evidence="4 6" id="KW-0472">Membrane</keyword>
<dbReference type="Proteomes" id="UP001178507">
    <property type="component" value="Unassembled WGS sequence"/>
</dbReference>
<proteinExistence type="predicted"/>
<feature type="transmembrane region" description="Helical" evidence="6">
    <location>
        <begin position="70"/>
        <end position="95"/>
    </location>
</feature>
<evidence type="ECO:0000256" key="4">
    <source>
        <dbReference type="ARBA" id="ARBA00023136"/>
    </source>
</evidence>
<protein>
    <submittedName>
        <fullName evidence="7">Uncharacterized protein</fullName>
    </submittedName>
</protein>
<evidence type="ECO:0000256" key="2">
    <source>
        <dbReference type="ARBA" id="ARBA00022692"/>
    </source>
</evidence>
<evidence type="ECO:0000313" key="8">
    <source>
        <dbReference type="Proteomes" id="UP001178507"/>
    </source>
</evidence>
<keyword evidence="3 6" id="KW-1133">Transmembrane helix</keyword>
<keyword evidence="8" id="KW-1185">Reference proteome</keyword>
<comment type="caution">
    <text evidence="7">The sequence shown here is derived from an EMBL/GenBank/DDBJ whole genome shotgun (WGS) entry which is preliminary data.</text>
</comment>
<comment type="subcellular location">
    <subcellularLocation>
        <location evidence="1">Membrane</location>
        <topology evidence="1">Multi-pass membrane protein</topology>
    </subcellularLocation>
</comment>
<gene>
    <name evidence="7" type="ORF">EVOR1521_LOCUS2801</name>
</gene>
<organism evidence="7 8">
    <name type="scientific">Effrenium voratum</name>
    <dbReference type="NCBI Taxonomy" id="2562239"/>
    <lineage>
        <taxon>Eukaryota</taxon>
        <taxon>Sar</taxon>
        <taxon>Alveolata</taxon>
        <taxon>Dinophyceae</taxon>
        <taxon>Suessiales</taxon>
        <taxon>Symbiodiniaceae</taxon>
        <taxon>Effrenium</taxon>
    </lineage>
</organism>
<name>A0AA36MM98_9DINO</name>
<dbReference type="InterPro" id="IPR027359">
    <property type="entry name" value="Volt_channel_dom_sf"/>
</dbReference>
<feature type="transmembrane region" description="Helical" evidence="6">
    <location>
        <begin position="101"/>
        <end position="120"/>
    </location>
</feature>
<feature type="transmembrane region" description="Helical" evidence="6">
    <location>
        <begin position="127"/>
        <end position="151"/>
    </location>
</feature>
<evidence type="ECO:0000256" key="6">
    <source>
        <dbReference type="SAM" id="Phobius"/>
    </source>
</evidence>
<evidence type="ECO:0000256" key="1">
    <source>
        <dbReference type="ARBA" id="ARBA00004141"/>
    </source>
</evidence>
<feature type="region of interest" description="Disordered" evidence="5">
    <location>
        <begin position="1"/>
        <end position="22"/>
    </location>
</feature>
<evidence type="ECO:0000313" key="7">
    <source>
        <dbReference type="EMBL" id="CAJ1372808.1"/>
    </source>
</evidence>
<sequence>MADTTSHVPTETSGSTAASRKLTRKPTHFSVVDAVRIDAETLRSRRAHWIAETPAKLDCRSRAAVVVDSGWWEIVVTLAICCDLGLTIASFLLSAEEADSFELFLAGGGVLIFLLLDVALRIVKDRLAFFLVALNWIEFVVAMAGLVTVLIEVEERLSAGSTGPKQPGASLGRTIRPVLRVFRVFRGFFTFFASRGGIQGRINKGVDKLFDHLVRKQLVEFLLMPSDNMTIQPSQGILHLEKAQIRSSRLTNMHMPLLLLAGIFDMVHFELKLGKLKVGAHRLMIFMQNVILVLGPGRSEERSADWNYADVKEAKTKTIRLAAKLLEGFAKPRKPNGEAKEGAAASVRREKQAGSSWVRRKMAKLLRDILNNGMQIAIHDFEIRYEDESSGICGPHRIVGGFVVDSLQLRAVSESHGHGDDTHRFRAKGAWRPGLGQNEEDEVQHNSFSWNMKTFSSALLSSRTAMSNMSHRLFDFSHGVHGGLHGHGIKVFWDMFPVDVSEASSSDMPAESGTRATSQFRLRLKEESGYNISDFLKTRKGLRMWEGLRYGICSVVMQKLLDERRGAEGVHLSAHRLREKSRRLRDIIGQHKYLVEPFHFTVHFVFRPVKGTGAHPQLDVDLKIQELSTLLDMTQLRGLCAILGYVQTWMRQDTLFQWKPPPAAYRQVSDTGGVGLNRGRMLWAYALRLVLFSIHPKYFWTSLAWIHMRRNACMRQALFEALAARNVDQERVEVLQVSLPLLECLAVRKEFLIYQATRFRACNTAMRHRSHFAWMSQTRLNRHDISGVAACVQLPFAETCAVHFSRRSFLFFRSRKREESYFVRKMLASM</sequence>
<keyword evidence="2 6" id="KW-0812">Transmembrane</keyword>
<accession>A0AA36MM98</accession>
<evidence type="ECO:0000256" key="3">
    <source>
        <dbReference type="ARBA" id="ARBA00022989"/>
    </source>
</evidence>
<dbReference type="GO" id="GO:0016020">
    <property type="term" value="C:membrane"/>
    <property type="evidence" value="ECO:0007669"/>
    <property type="project" value="UniProtKB-SubCell"/>
</dbReference>
<dbReference type="EMBL" id="CAUJNA010000157">
    <property type="protein sequence ID" value="CAJ1372808.1"/>
    <property type="molecule type" value="Genomic_DNA"/>
</dbReference>
<feature type="compositionally biased region" description="Polar residues" evidence="5">
    <location>
        <begin position="1"/>
        <end position="18"/>
    </location>
</feature>
<reference evidence="7" key="1">
    <citation type="submission" date="2023-08" db="EMBL/GenBank/DDBJ databases">
        <authorList>
            <person name="Chen Y."/>
            <person name="Shah S."/>
            <person name="Dougan E. K."/>
            <person name="Thang M."/>
            <person name="Chan C."/>
        </authorList>
    </citation>
    <scope>NUCLEOTIDE SEQUENCE</scope>
</reference>